<dbReference type="PROSITE" id="PS51450">
    <property type="entry name" value="LRR"/>
    <property type="match status" value="6"/>
</dbReference>
<dbReference type="RefSeq" id="WP_202246213.1">
    <property type="nucleotide sequence ID" value="NZ_JAESIY010000012.1"/>
</dbReference>
<keyword evidence="2" id="KW-0677">Repeat</keyword>
<feature type="domain" description="Disease resistance R13L4/SHOC-2-like LRR" evidence="5">
    <location>
        <begin position="226"/>
        <end position="309"/>
    </location>
</feature>
<dbReference type="InterPro" id="IPR050216">
    <property type="entry name" value="LRR_domain-containing"/>
</dbReference>
<evidence type="ECO:0000256" key="4">
    <source>
        <dbReference type="SAM" id="MobiDB-lite"/>
    </source>
</evidence>
<evidence type="ECO:0000259" key="5">
    <source>
        <dbReference type="Pfam" id="PF23598"/>
    </source>
</evidence>
<dbReference type="FunFam" id="3.80.10.10:FF:000095">
    <property type="entry name" value="LRR receptor-like serine/threonine-protein kinase GSO1"/>
    <property type="match status" value="1"/>
</dbReference>
<feature type="domain" description="Disease resistance R13L4/SHOC-2-like LRR" evidence="5">
    <location>
        <begin position="72"/>
        <end position="147"/>
    </location>
</feature>
<gene>
    <name evidence="6" type="ORF">JL102_19875</name>
</gene>
<dbReference type="Pfam" id="PF13855">
    <property type="entry name" value="LRR_8"/>
    <property type="match status" value="1"/>
</dbReference>
<dbReference type="SUPFAM" id="SSF52047">
    <property type="entry name" value="RNI-like"/>
    <property type="match status" value="1"/>
</dbReference>
<reference evidence="6" key="1">
    <citation type="submission" date="2021-01" db="EMBL/GenBank/DDBJ databases">
        <title>Fulvivirga kasyanovii gen. nov., sp nov., a novel member of the phylum Bacteroidetes isolated from seawater in a mussel farm.</title>
        <authorList>
            <person name="Zhao L.-H."/>
            <person name="Wang Z.-J."/>
        </authorList>
    </citation>
    <scope>NUCLEOTIDE SEQUENCE</scope>
    <source>
        <strain evidence="6">2943</strain>
    </source>
</reference>
<feature type="compositionally biased region" description="Polar residues" evidence="4">
    <location>
        <begin position="811"/>
        <end position="822"/>
    </location>
</feature>
<dbReference type="InterPro" id="IPR032675">
    <property type="entry name" value="LRR_dom_sf"/>
</dbReference>
<dbReference type="Proteomes" id="UP000659388">
    <property type="component" value="Unassembled WGS sequence"/>
</dbReference>
<dbReference type="InterPro" id="IPR001611">
    <property type="entry name" value="Leu-rich_rpt"/>
</dbReference>
<dbReference type="InterPro" id="IPR025875">
    <property type="entry name" value="Leu-rich_rpt_4"/>
</dbReference>
<dbReference type="GO" id="GO:0005737">
    <property type="term" value="C:cytoplasm"/>
    <property type="evidence" value="ECO:0007669"/>
    <property type="project" value="TreeGrafter"/>
</dbReference>
<evidence type="ECO:0000313" key="6">
    <source>
        <dbReference type="EMBL" id="MBL3658421.1"/>
    </source>
</evidence>
<keyword evidence="3" id="KW-0472">Membrane</keyword>
<feature type="compositionally biased region" description="Basic and acidic residues" evidence="4">
    <location>
        <begin position="869"/>
        <end position="903"/>
    </location>
</feature>
<comment type="caution">
    <text evidence="6">The sequence shown here is derived from an EMBL/GenBank/DDBJ whole genome shotgun (WGS) entry which is preliminary data.</text>
</comment>
<dbReference type="SMART" id="SM00369">
    <property type="entry name" value="LRR_TYP"/>
    <property type="match status" value="17"/>
</dbReference>
<evidence type="ECO:0000256" key="2">
    <source>
        <dbReference type="ARBA" id="ARBA00022737"/>
    </source>
</evidence>
<keyword evidence="1" id="KW-0433">Leucine-rich repeat</keyword>
<proteinExistence type="predicted"/>
<dbReference type="PANTHER" id="PTHR48051">
    <property type="match status" value="1"/>
</dbReference>
<dbReference type="SMART" id="SM00364">
    <property type="entry name" value="LRR_BAC"/>
    <property type="match status" value="13"/>
</dbReference>
<evidence type="ECO:0000256" key="1">
    <source>
        <dbReference type="ARBA" id="ARBA00022614"/>
    </source>
</evidence>
<accession>A0A937K2B8</accession>
<dbReference type="PANTHER" id="PTHR48051:SF1">
    <property type="entry name" value="RAS SUPPRESSOR PROTEIN 1"/>
    <property type="match status" value="1"/>
</dbReference>
<name>A0A937K2B8_9BACT</name>
<organism evidence="6 7">
    <name type="scientific">Fulvivirga sediminis</name>
    <dbReference type="NCBI Taxonomy" id="2803949"/>
    <lineage>
        <taxon>Bacteria</taxon>
        <taxon>Pseudomonadati</taxon>
        <taxon>Bacteroidota</taxon>
        <taxon>Cytophagia</taxon>
        <taxon>Cytophagales</taxon>
        <taxon>Fulvivirgaceae</taxon>
        <taxon>Fulvivirga</taxon>
    </lineage>
</organism>
<protein>
    <submittedName>
        <fullName evidence="6">Leucine-rich repeat protein</fullName>
    </submittedName>
</protein>
<keyword evidence="7" id="KW-1185">Reference proteome</keyword>
<dbReference type="SMART" id="SM00365">
    <property type="entry name" value="LRR_SD22"/>
    <property type="match status" value="10"/>
</dbReference>
<dbReference type="Pfam" id="PF23598">
    <property type="entry name" value="LRR_14"/>
    <property type="match status" value="2"/>
</dbReference>
<evidence type="ECO:0000256" key="3">
    <source>
        <dbReference type="ARBA" id="ARBA00023136"/>
    </source>
</evidence>
<sequence>MKTNFEEAKSRIKLCRSKNSKSLNLSGLGLNPGELIDLMPSIKKASSLEKLDLSKNEIFALPDEIGGLGDLKLKSLNLSDNGLTYIPSGIKNLKRLESLDVSKNSLENVPKEMVRLPKLEELYISGNKLKEIPAGISKLENLKKLKARDNLITTIPNEITLLSNLKDLGLGDNHISSFPSSIGNLTKLKVLDLDSNGINELPSSFRKLVNLEHLYLMENNLKEISEDIGRFTKLEYLDLGKNELSALPEGMKNLTRLQTLDISDNEIERIPSRIIRGLTNLETLMASGNALETLSADIGRLTKLKELYLSENALVALPEEIGRLSKLKSLYVNHNELTELPEQIKGLTNLKKADFSFNELTYLPPQIGKCTNLEMLNMTNNSLTAIPEHIGFCKKLKQLSFYNNKIEVLPPQIGLLTKVKELMLSDNRLTNLPLQLTLLKNLNVLSLGGNSIPTEQINALRTHFQQDPIVLSNLMATEENKDHRGILATIFKENSDHLYDRIQSLDLGTFKDAHGSDISTKEVIFSFLEGVPVLSKGPNLFIAPAKEVLNELLSPDRSSDALKDLLQQIAVTEGDCSTPIKSFLIQKAVSMQQRNPDAFPQFDLMITREAVEATINQKLGGLLTSDSEKIEQVQALANSIFLKGAEKNESNMILIKGERERLPSKTENLEYGFELVNRDLADEFAKVFCKTGADGKALKRDGSYFLDPEKLIESKEAYYANSLGIVTERERRVNNFAGAMQEALMEHDHLLSCFDKPDVLEFLDANRLKDGIRNALRGVEDSKVENEFNKYLAQKQSQVATLAEKYKETPDQQPTASTSTASRDVPDLQRMGDSRVERRSDMREGQPEERRHRSERHGGHSERRRHHSERHEGATESRTHHSERHGERSERRVRRSDREDGTSRSHVRRH</sequence>
<dbReference type="InterPro" id="IPR055414">
    <property type="entry name" value="LRR_R13L4/SHOC2-like"/>
</dbReference>
<dbReference type="AlphaFoldDB" id="A0A937K2B8"/>
<dbReference type="InterPro" id="IPR003591">
    <property type="entry name" value="Leu-rich_rpt_typical-subtyp"/>
</dbReference>
<feature type="region of interest" description="Disordered" evidence="4">
    <location>
        <begin position="805"/>
        <end position="910"/>
    </location>
</feature>
<feature type="compositionally biased region" description="Basic and acidic residues" evidence="4">
    <location>
        <begin position="824"/>
        <end position="861"/>
    </location>
</feature>
<dbReference type="Gene3D" id="3.80.10.10">
    <property type="entry name" value="Ribonuclease Inhibitor"/>
    <property type="match status" value="3"/>
</dbReference>
<dbReference type="Pfam" id="PF12799">
    <property type="entry name" value="LRR_4"/>
    <property type="match status" value="1"/>
</dbReference>
<dbReference type="EMBL" id="JAESIY010000012">
    <property type="protein sequence ID" value="MBL3658421.1"/>
    <property type="molecule type" value="Genomic_DNA"/>
</dbReference>
<evidence type="ECO:0000313" key="7">
    <source>
        <dbReference type="Proteomes" id="UP000659388"/>
    </source>
</evidence>